<evidence type="ECO:0000256" key="8">
    <source>
        <dbReference type="ARBA" id="ARBA00022827"/>
    </source>
</evidence>
<dbReference type="FunFam" id="3.40.50.80:FF:000033">
    <property type="entry name" value="Sulfite reductase (NADPH) flavoprotein alpha-component"/>
    <property type="match status" value="1"/>
</dbReference>
<dbReference type="EC" id="1.8.1.2" evidence="4"/>
<dbReference type="GO" id="GO:0010181">
    <property type="term" value="F:FMN binding"/>
    <property type="evidence" value="ECO:0007669"/>
    <property type="project" value="TreeGrafter"/>
</dbReference>
<dbReference type="CDD" id="cd06207">
    <property type="entry name" value="CyPoR_like"/>
    <property type="match status" value="1"/>
</dbReference>
<keyword evidence="7" id="KW-0288">FMN</keyword>
<dbReference type="PANTHER" id="PTHR19384">
    <property type="entry name" value="NITRIC OXIDE SYNTHASE-RELATED"/>
    <property type="match status" value="1"/>
</dbReference>
<evidence type="ECO:0000256" key="9">
    <source>
        <dbReference type="ARBA" id="ARBA00022857"/>
    </source>
</evidence>
<dbReference type="Gene3D" id="2.40.30.10">
    <property type="entry name" value="Translation factors"/>
    <property type="match status" value="1"/>
</dbReference>
<keyword evidence="9" id="KW-0521">NADP</keyword>
<proteinExistence type="predicted"/>
<dbReference type="RefSeq" id="XP_066070668.1">
    <property type="nucleotide sequence ID" value="XM_066214571.1"/>
</dbReference>
<evidence type="ECO:0000256" key="1">
    <source>
        <dbReference type="ARBA" id="ARBA00001917"/>
    </source>
</evidence>
<dbReference type="InterPro" id="IPR001433">
    <property type="entry name" value="OxRdtase_FAD/NAD-bd"/>
</dbReference>
<dbReference type="PRINTS" id="PR00371">
    <property type="entry name" value="FPNCR"/>
</dbReference>
<dbReference type="InterPro" id="IPR017938">
    <property type="entry name" value="Riboflavin_synthase-like_b-brl"/>
</dbReference>
<reference evidence="15" key="3">
    <citation type="submission" date="2024-01" db="EMBL/GenBank/DDBJ databases">
        <authorList>
            <person name="Coelho M.A."/>
            <person name="David-Palma M."/>
            <person name="Shea T."/>
            <person name="Sun S."/>
            <person name="Cuomo C.A."/>
            <person name="Heitman J."/>
        </authorList>
    </citation>
    <scope>NUCLEOTIDE SEQUENCE</scope>
    <source>
        <strain evidence="15">CBS 7841</strain>
    </source>
</reference>
<dbReference type="GO" id="GO:0004783">
    <property type="term" value="F:sulfite reductase (NADPH) activity"/>
    <property type="evidence" value="ECO:0007669"/>
    <property type="project" value="UniProtKB-EC"/>
</dbReference>
<keyword evidence="10" id="KW-0249">Electron transport</keyword>
<dbReference type="PROSITE" id="PS51384">
    <property type="entry name" value="FAD_FR"/>
    <property type="match status" value="1"/>
</dbReference>
<comment type="function">
    <text evidence="13">This enzyme catalyzes the 6-electron reduction of sulfite to sulfide. This is one of several activities required for the biosynthesis of L-cysteine from sulfate.</text>
</comment>
<organism evidence="15 16">
    <name type="scientific">Cryptococcus depauperatus CBS 7841</name>
    <dbReference type="NCBI Taxonomy" id="1295531"/>
    <lineage>
        <taxon>Eukaryota</taxon>
        <taxon>Fungi</taxon>
        <taxon>Dikarya</taxon>
        <taxon>Basidiomycota</taxon>
        <taxon>Agaricomycotina</taxon>
        <taxon>Tremellomycetes</taxon>
        <taxon>Tremellales</taxon>
        <taxon>Cryptococcaceae</taxon>
        <taxon>Cryptococcus</taxon>
    </lineage>
</organism>
<dbReference type="EMBL" id="CP143789">
    <property type="protein sequence ID" value="WVN89968.1"/>
    <property type="molecule type" value="Genomic_DNA"/>
</dbReference>
<evidence type="ECO:0000313" key="16">
    <source>
        <dbReference type="Proteomes" id="UP000094043"/>
    </source>
</evidence>
<dbReference type="Pfam" id="PF00667">
    <property type="entry name" value="FAD_binding_1"/>
    <property type="match status" value="1"/>
</dbReference>
<dbReference type="InterPro" id="IPR039261">
    <property type="entry name" value="FNR_nucleotide-bd"/>
</dbReference>
<dbReference type="FunFam" id="1.20.990.10:FF:000010">
    <property type="entry name" value="Sulfite reductase [NADPH] flavoprotein component"/>
    <property type="match status" value="1"/>
</dbReference>
<dbReference type="Gene3D" id="1.20.990.10">
    <property type="entry name" value="NADPH-cytochrome p450 Reductase, Chain A, domain 3"/>
    <property type="match status" value="1"/>
</dbReference>
<name>A0AAJ8M383_9TREE</name>
<evidence type="ECO:0000256" key="13">
    <source>
        <dbReference type="ARBA" id="ARBA00059320"/>
    </source>
</evidence>
<evidence type="ECO:0000256" key="5">
    <source>
        <dbReference type="ARBA" id="ARBA00022448"/>
    </source>
</evidence>
<keyword evidence="16" id="KW-1185">Reference proteome</keyword>
<dbReference type="KEGG" id="cdep:91089407"/>
<dbReference type="SUPFAM" id="SSF63380">
    <property type="entry name" value="Riboflavin synthase domain-like"/>
    <property type="match status" value="1"/>
</dbReference>
<evidence type="ECO:0000256" key="10">
    <source>
        <dbReference type="ARBA" id="ARBA00022982"/>
    </source>
</evidence>
<protein>
    <recommendedName>
        <fullName evidence="4">assimilatory sulfite reductase (NADPH)</fullName>
        <ecNumber evidence="4">1.8.1.2</ecNumber>
    </recommendedName>
</protein>
<dbReference type="GeneID" id="91089407"/>
<dbReference type="InterPro" id="IPR003097">
    <property type="entry name" value="CysJ-like_FAD-binding"/>
</dbReference>
<dbReference type="Gene3D" id="3.40.920.10">
    <property type="entry name" value="Pyruvate-ferredoxin oxidoreductase, PFOR, domain III"/>
    <property type="match status" value="1"/>
</dbReference>
<keyword evidence="8" id="KW-0274">FAD</keyword>
<dbReference type="GO" id="GO:0050660">
    <property type="term" value="F:flavin adenine dinucleotide binding"/>
    <property type="evidence" value="ECO:0007669"/>
    <property type="project" value="TreeGrafter"/>
</dbReference>
<evidence type="ECO:0000256" key="4">
    <source>
        <dbReference type="ARBA" id="ARBA00012604"/>
    </source>
</evidence>
<dbReference type="InterPro" id="IPR017927">
    <property type="entry name" value="FAD-bd_FR_type"/>
</dbReference>
<dbReference type="PANTHER" id="PTHR19384:SF109">
    <property type="entry name" value="SULFITE REDUCTASE [NADPH] FLAVOPROTEIN COMPONENT"/>
    <property type="match status" value="1"/>
</dbReference>
<dbReference type="SUPFAM" id="SSF53323">
    <property type="entry name" value="Pyruvate-ferredoxin oxidoreductase, PFOR, domain III"/>
    <property type="match status" value="1"/>
</dbReference>
<comment type="cofactor">
    <cofactor evidence="2">
        <name>FAD</name>
        <dbReference type="ChEBI" id="CHEBI:57692"/>
    </cofactor>
</comment>
<feature type="domain" description="FAD-binding FR-type" evidence="14">
    <location>
        <begin position="664"/>
        <end position="895"/>
    </location>
</feature>
<evidence type="ECO:0000256" key="7">
    <source>
        <dbReference type="ARBA" id="ARBA00022643"/>
    </source>
</evidence>
<dbReference type="GO" id="GO:0005829">
    <property type="term" value="C:cytosol"/>
    <property type="evidence" value="ECO:0007669"/>
    <property type="project" value="TreeGrafter"/>
</dbReference>
<evidence type="ECO:0000256" key="12">
    <source>
        <dbReference type="ARBA" id="ARBA00052219"/>
    </source>
</evidence>
<evidence type="ECO:0000256" key="2">
    <source>
        <dbReference type="ARBA" id="ARBA00001974"/>
    </source>
</evidence>
<evidence type="ECO:0000259" key="14">
    <source>
        <dbReference type="PROSITE" id="PS51384"/>
    </source>
</evidence>
<dbReference type="Proteomes" id="UP000094043">
    <property type="component" value="Chromosome 6"/>
</dbReference>
<evidence type="ECO:0000256" key="11">
    <source>
        <dbReference type="ARBA" id="ARBA00023002"/>
    </source>
</evidence>
<comment type="cofactor">
    <cofactor evidence="1">
        <name>FMN</name>
        <dbReference type="ChEBI" id="CHEBI:58210"/>
    </cofactor>
</comment>
<dbReference type="SUPFAM" id="SSF52343">
    <property type="entry name" value="Ferredoxin reductase-like, C-terminal NADP-linked domain"/>
    <property type="match status" value="1"/>
</dbReference>
<reference evidence="15" key="2">
    <citation type="journal article" date="2022" name="Elife">
        <title>Obligate sexual reproduction of a homothallic fungus closely related to the Cryptococcus pathogenic species complex.</title>
        <authorList>
            <person name="Passer A.R."/>
            <person name="Clancey S.A."/>
            <person name="Shea T."/>
            <person name="David-Palma M."/>
            <person name="Averette A.F."/>
            <person name="Boekhout T."/>
            <person name="Porcel B.M."/>
            <person name="Nowrousian M."/>
            <person name="Cuomo C.A."/>
            <person name="Sun S."/>
            <person name="Heitman J."/>
            <person name="Coelho M.A."/>
        </authorList>
    </citation>
    <scope>NUCLEOTIDE SEQUENCE</scope>
    <source>
        <strain evidence="15">CBS 7841</strain>
    </source>
</reference>
<gene>
    <name evidence="15" type="ORF">L203_105198</name>
</gene>
<dbReference type="InterPro" id="IPR002869">
    <property type="entry name" value="Pyrv_flavodox_OxRed_cen"/>
</dbReference>
<keyword evidence="6" id="KW-0285">Flavoprotein</keyword>
<keyword evidence="5" id="KW-0813">Transport</keyword>
<evidence type="ECO:0000256" key="6">
    <source>
        <dbReference type="ARBA" id="ARBA00022630"/>
    </source>
</evidence>
<dbReference type="AlphaFoldDB" id="A0AAJ8M383"/>
<dbReference type="Gene3D" id="3.40.50.80">
    <property type="entry name" value="Nucleotide-binding domain of ferredoxin-NADP reductase (FNR) module"/>
    <property type="match status" value="1"/>
</dbReference>
<comment type="catalytic activity">
    <reaction evidence="12">
        <text>hydrogen sulfide + 3 NADP(+) + 3 H2O = sulfite + 3 NADPH + 4 H(+)</text>
        <dbReference type="Rhea" id="RHEA:13801"/>
        <dbReference type="ChEBI" id="CHEBI:15377"/>
        <dbReference type="ChEBI" id="CHEBI:15378"/>
        <dbReference type="ChEBI" id="CHEBI:17359"/>
        <dbReference type="ChEBI" id="CHEBI:29919"/>
        <dbReference type="ChEBI" id="CHEBI:57783"/>
        <dbReference type="ChEBI" id="CHEBI:58349"/>
        <dbReference type="EC" id="1.8.1.2"/>
    </reaction>
</comment>
<comment type="pathway">
    <text evidence="3">Sulfur metabolism; hydrogen sulfide biosynthesis; hydrogen sulfide from sulfite (NADPH route): step 1/1.</text>
</comment>
<accession>A0AAJ8M383</accession>
<evidence type="ECO:0000256" key="3">
    <source>
        <dbReference type="ARBA" id="ARBA00004774"/>
    </source>
</evidence>
<reference evidence="15" key="1">
    <citation type="submission" date="2016-06" db="EMBL/GenBank/DDBJ databases">
        <authorList>
            <person name="Cuomo C."/>
            <person name="Litvintseva A."/>
            <person name="Heitman J."/>
            <person name="Chen Y."/>
            <person name="Sun S."/>
            <person name="Springer D."/>
            <person name="Dromer F."/>
            <person name="Young S."/>
            <person name="Zeng Q."/>
            <person name="Chapman S."/>
            <person name="Gujja S."/>
            <person name="Saif S."/>
            <person name="Birren B."/>
        </authorList>
    </citation>
    <scope>NUCLEOTIDE SEQUENCE</scope>
    <source>
        <strain evidence="15">CBS 7841</strain>
    </source>
</reference>
<sequence length="1052" mass="113495">MAPIALTANLGSPPPFPAKKSQFAQVSVNAGLNLDADGASTPYSTTSTAVSEYDVKGKELKAASSVGFAEPRVESAIPSITHSPQDDGYYSNLIASSLPTSATKPGTTVFGSAIGVLEALALKHSESVWVYDDASLVGFGQRLEKSGSKKVHQLQTREGAGLELAGYSTKTNGKTSVFASVSTLPYLSSNLDQLEGDVIVHLATTSVKDSLEFVDALSTPGVIKALASLPEDWQVVFSSGNGIFDTAAKLYAGEPRKVVHVVESTFTGRETSSHVFPAPQSNAIADLTVYNGAASELYVVPAGALASALVAGLPASTGLVQLNTLSPSSDVLFAELTAEKQKTVQVIGASKSDVEVLRGVVLAALYSASSSSKAALPVVKPLVATSPADINVTITRPEKVVSFFTSPLSPLPQLLAHLFLSSPSLSTHLAQFGSASARGVKSIMSLSPSGTNDKTLEIEEPSDVTWVSDANLLKSIDVFSSAKNGSIVVLALPWSEEEILAKLTRSEIQSIKAKNLRVFSIDLISSPTLPIQEQVAFLLLYTGAQKLPHGVWKVLDAFHSNQLNKDDIEAAQAALFEIDIKGWEVPELEEDKTEKVKDSWEWDALPGVEGTINTTDELSRSVGAWEAAAQHFFFREAFAVPEAKTIDNAQGLPGVTALRPSMSEETFLVTVSENRRLTPVTYDRNVFHLELDTAGTGLKYDIGEAIGIHGWNDAIEVEEFCQWYGLDPNALVTFPCPTKQGAMETRTVFQLLQQDVDLFGRPGKAFYAALANVATSKPDAMRLKFISAPEGSELFKRMAEKETVTFADVLKIFSSARPSIEELVGLIPEIKPRHYSIASSQKAVGDKVELLVVTVNWINSQGSPRFGQCTRYLAALKPGSKVTVSIKPSVMKLPPDNKQPIIMAGLGTGAAPFRAFMQHRAWQRSQGIDVGPLIYYFGSRYRSQEYLYGEDIEAYIASGIIAHAGLAFSRDSNSKTYIQHKMLQDKKMLAKLLKGYGSDAAYFYLCGPTWPVPDVYEALIGSLIQEGGMARKEAENYLDELKEEERYVLEVY</sequence>
<evidence type="ECO:0000313" key="15">
    <source>
        <dbReference type="EMBL" id="WVN89968.1"/>
    </source>
</evidence>
<dbReference type="InterPro" id="IPR001709">
    <property type="entry name" value="Flavoprot_Pyr_Nucl_cyt_Rdtase"/>
</dbReference>
<dbReference type="Pfam" id="PF00175">
    <property type="entry name" value="NAD_binding_1"/>
    <property type="match status" value="1"/>
</dbReference>
<keyword evidence="11" id="KW-0560">Oxidoreductase</keyword>
<dbReference type="InterPro" id="IPR023173">
    <property type="entry name" value="NADPH_Cyt_P450_Rdtase_alpha"/>
</dbReference>